<evidence type="ECO:0000256" key="2">
    <source>
        <dbReference type="SAM" id="SignalP"/>
    </source>
</evidence>
<keyword evidence="4" id="KW-1185">Reference proteome</keyword>
<evidence type="ECO:0000256" key="1">
    <source>
        <dbReference type="SAM" id="MobiDB-lite"/>
    </source>
</evidence>
<sequence>MMKTIFLALTLASLANCQGTLLEMSQQLWAKLLSGGFSKTGKLDPLRVPTIKVDQSEGNTSYRIILRNVEITGLNESSLDSIHIARGRLKSNLSELEAGYVSYSDLRDLDSIRYRFHTLIKEPKGQNESFEAIVSAANQKINKSATGSREEESRFERLRMYDPFLMRIQAEKMRSPAINEPPSKFLLRQPAPTFNMEGAKVLSKSETARIIENLRYPSDLQMIYAMSAMNSGLNPRNYDQKEIQGGGVERREDERREKSGRRGEDVETMASENVESVAKGHKFVPGIGREQTFQSRMKLEDKPGYIDIVYADGERNGGVKRFGNGRIESKGSARVFGVNGEAKDILENKRVISRNCTEGESLTKRNDAVKAGIEAKRLDGLSRYARDYQERQGYFEEGMQLVYHYGGMDPEGQKIGQGRRQKRAHGGNDTDDDVMHVIVKIRVPLLRVKSDYQLMGKVGQELVRGRGQFNGNFSDVVGDFTIELKKTKGQDELMVRAARSKLNATKKNVSLQGMDEEGPVKSILSNGLMAAEAVAAMLADDLATKALNDKTADAMIYKMYKNLPVN</sequence>
<dbReference type="InterPro" id="IPR038606">
    <property type="entry name" value="To_sf"/>
</dbReference>
<organism evidence="3">
    <name type="scientific">Apis mellifera</name>
    <name type="common">Honeybee</name>
    <dbReference type="NCBI Taxonomy" id="7460"/>
    <lineage>
        <taxon>Eukaryota</taxon>
        <taxon>Metazoa</taxon>
        <taxon>Ecdysozoa</taxon>
        <taxon>Arthropoda</taxon>
        <taxon>Hexapoda</taxon>
        <taxon>Insecta</taxon>
        <taxon>Pterygota</taxon>
        <taxon>Neoptera</taxon>
        <taxon>Endopterygota</taxon>
        <taxon>Hymenoptera</taxon>
        <taxon>Apocrita</taxon>
        <taxon>Aculeata</taxon>
        <taxon>Apoidea</taxon>
        <taxon>Anthophila</taxon>
        <taxon>Apidae</taxon>
        <taxon>Apis</taxon>
    </lineage>
</organism>
<dbReference type="EnsemblMetazoa" id="XM_026442832">
    <property type="protein sequence ID" value="XP_026298617"/>
    <property type="gene ID" value="LOC100576902"/>
</dbReference>
<gene>
    <name evidence="5" type="primary">LOC100576902</name>
</gene>
<evidence type="ECO:0000313" key="4">
    <source>
        <dbReference type="Proteomes" id="UP000005203"/>
    </source>
</evidence>
<dbReference type="OrthoDB" id="8191090at2759"/>
<proteinExistence type="predicted"/>
<dbReference type="GeneID" id="100576902"/>
<accession>A0A8B8H3Q2</accession>
<protein>
    <submittedName>
        <fullName evidence="5">Uncharacterized protein LOC100576902</fullName>
    </submittedName>
</protein>
<dbReference type="Proteomes" id="UP000005203">
    <property type="component" value="Linkage group LG9"/>
</dbReference>
<feature type="region of interest" description="Disordered" evidence="1">
    <location>
        <begin position="234"/>
        <end position="266"/>
    </location>
</feature>
<dbReference type="PANTHER" id="PTHR11008">
    <property type="entry name" value="PROTEIN TAKEOUT-LIKE PROTEIN"/>
    <property type="match status" value="1"/>
</dbReference>
<reference evidence="3" key="1">
    <citation type="submission" date="2021-01" db="UniProtKB">
        <authorList>
            <consortium name="EnsemblMetazoa"/>
        </authorList>
    </citation>
    <scope>IDENTIFICATION</scope>
    <source>
        <strain evidence="3">DH4</strain>
    </source>
</reference>
<dbReference type="KEGG" id="ame:100576902"/>
<dbReference type="Gene3D" id="3.15.10.30">
    <property type="entry name" value="Haemolymph juvenile hormone binding protein"/>
    <property type="match status" value="1"/>
</dbReference>
<dbReference type="RefSeq" id="XP_026298617.1">
    <property type="nucleotide sequence ID" value="XM_026442832.1"/>
</dbReference>
<feature type="compositionally biased region" description="Basic and acidic residues" evidence="1">
    <location>
        <begin position="238"/>
        <end position="265"/>
    </location>
</feature>
<feature type="signal peptide" evidence="2">
    <location>
        <begin position="1"/>
        <end position="17"/>
    </location>
</feature>
<name>A0A7M7MNK1_APIME</name>
<reference evidence="5" key="2">
    <citation type="submission" date="2025-04" db="UniProtKB">
        <authorList>
            <consortium name="RefSeq"/>
        </authorList>
    </citation>
    <scope>IDENTIFICATION</scope>
    <source>
        <strain evidence="5">DH4</strain>
        <tissue evidence="5">Whole body</tissue>
    </source>
</reference>
<dbReference type="AlphaFoldDB" id="A0A7M7MNK1"/>
<accession>A0A7M7MNK1</accession>
<dbReference type="PANTHER" id="PTHR11008:SF41">
    <property type="entry name" value="RE70318P"/>
    <property type="match status" value="1"/>
</dbReference>
<evidence type="ECO:0000313" key="3">
    <source>
        <dbReference type="EnsemblMetazoa" id="XP_026298617"/>
    </source>
</evidence>
<evidence type="ECO:0000313" key="5">
    <source>
        <dbReference type="RefSeq" id="XP_026298617.1"/>
    </source>
</evidence>
<keyword evidence="2" id="KW-0732">Signal</keyword>
<feature type="chain" id="PRO_5044660543" evidence="2">
    <location>
        <begin position="18"/>
        <end position="566"/>
    </location>
</feature>
<feature type="region of interest" description="Disordered" evidence="1">
    <location>
        <begin position="410"/>
        <end position="430"/>
    </location>
</feature>